<dbReference type="GO" id="GO:0051013">
    <property type="term" value="P:microtubule severing"/>
    <property type="evidence" value="ECO:0007669"/>
    <property type="project" value="TreeGrafter"/>
</dbReference>
<dbReference type="Pfam" id="PF17862">
    <property type="entry name" value="AAA_lid_3"/>
    <property type="match status" value="1"/>
</dbReference>
<name>A0A5J4VTU1_9EUKA</name>
<evidence type="ECO:0000259" key="3">
    <source>
        <dbReference type="Pfam" id="PF00004"/>
    </source>
</evidence>
<evidence type="ECO:0000256" key="1">
    <source>
        <dbReference type="ARBA" id="ARBA00022741"/>
    </source>
</evidence>
<dbReference type="Pfam" id="PF09336">
    <property type="entry name" value="Vps4_C"/>
    <property type="match status" value="1"/>
</dbReference>
<feature type="domain" description="AAA ATPase AAA+ lid" evidence="5">
    <location>
        <begin position="130"/>
        <end position="168"/>
    </location>
</feature>
<gene>
    <name evidence="6" type="ORF">EZS28_018886</name>
</gene>
<sequence>MLPVRFPSKIVGEQENLVHILFRMARHYALSVIFIDEIDSIASQRGSNSEREASRKKKGEILIQIDVAISRAQQSADKSVIVIAATNFPWDLDQRILRRFEKRIYIPMPNTEARSELLKINFKEIILADDVKLDAFAEQMEGYSGSDITNVCRDASMMNIRNKLKKMKNSIDFNSLSEQDFDNPITSYDMQNALVKVKTSVNNTMIKKFEDWRLQFGSE</sequence>
<accession>A0A5J4VTU1</accession>
<dbReference type="EMBL" id="SNRW01005201">
    <property type="protein sequence ID" value="KAA6385586.1"/>
    <property type="molecule type" value="Genomic_DNA"/>
</dbReference>
<dbReference type="AlphaFoldDB" id="A0A5J4VTU1"/>
<dbReference type="GO" id="GO:0016887">
    <property type="term" value="F:ATP hydrolysis activity"/>
    <property type="evidence" value="ECO:0007669"/>
    <property type="project" value="InterPro"/>
</dbReference>
<dbReference type="GO" id="GO:0015630">
    <property type="term" value="C:microtubule cytoskeleton"/>
    <property type="evidence" value="ECO:0007669"/>
    <property type="project" value="TreeGrafter"/>
</dbReference>
<evidence type="ECO:0000259" key="5">
    <source>
        <dbReference type="Pfam" id="PF17862"/>
    </source>
</evidence>
<evidence type="ECO:0000313" key="6">
    <source>
        <dbReference type="EMBL" id="KAA6385586.1"/>
    </source>
</evidence>
<evidence type="ECO:0000259" key="4">
    <source>
        <dbReference type="Pfam" id="PF09336"/>
    </source>
</evidence>
<dbReference type="SUPFAM" id="SSF52540">
    <property type="entry name" value="P-loop containing nucleoside triphosphate hydrolases"/>
    <property type="match status" value="1"/>
</dbReference>
<dbReference type="OrthoDB" id="5334845at2759"/>
<dbReference type="Proteomes" id="UP000324800">
    <property type="component" value="Unassembled WGS sequence"/>
</dbReference>
<comment type="caution">
    <text evidence="6">The sequence shown here is derived from an EMBL/GenBank/DDBJ whole genome shotgun (WGS) entry which is preliminary data.</text>
</comment>
<dbReference type="InterPro" id="IPR027417">
    <property type="entry name" value="P-loop_NTPase"/>
</dbReference>
<dbReference type="PANTHER" id="PTHR23074">
    <property type="entry name" value="AAA DOMAIN-CONTAINING"/>
    <property type="match status" value="1"/>
</dbReference>
<feature type="domain" description="ATPase AAA-type core" evidence="3">
    <location>
        <begin position="8"/>
        <end position="107"/>
    </location>
</feature>
<dbReference type="InterPro" id="IPR015415">
    <property type="entry name" value="Spast_Vps4_C"/>
</dbReference>
<dbReference type="GO" id="GO:0005524">
    <property type="term" value="F:ATP binding"/>
    <property type="evidence" value="ECO:0007669"/>
    <property type="project" value="UniProtKB-KW"/>
</dbReference>
<dbReference type="InterPro" id="IPR003959">
    <property type="entry name" value="ATPase_AAA_core"/>
</dbReference>
<keyword evidence="2" id="KW-0067">ATP-binding</keyword>
<proteinExistence type="predicted"/>
<dbReference type="Gene3D" id="1.10.8.60">
    <property type="match status" value="1"/>
</dbReference>
<feature type="domain" description="Spastin/Vps4 C-terminal" evidence="4">
    <location>
        <begin position="177"/>
        <end position="217"/>
    </location>
</feature>
<dbReference type="InterPro" id="IPR041569">
    <property type="entry name" value="AAA_lid_3"/>
</dbReference>
<dbReference type="PANTHER" id="PTHR23074:SF19">
    <property type="entry name" value="KATANIN P60 ATPASE-CONTAINING SUBUNIT A1"/>
    <property type="match status" value="1"/>
</dbReference>
<evidence type="ECO:0000313" key="7">
    <source>
        <dbReference type="Proteomes" id="UP000324800"/>
    </source>
</evidence>
<dbReference type="Pfam" id="PF00004">
    <property type="entry name" value="AAA"/>
    <property type="match status" value="1"/>
</dbReference>
<dbReference type="InterPro" id="IPR050304">
    <property type="entry name" value="MT-severing_AAA_ATPase"/>
</dbReference>
<dbReference type="Gene3D" id="3.40.50.300">
    <property type="entry name" value="P-loop containing nucleotide triphosphate hydrolases"/>
    <property type="match status" value="1"/>
</dbReference>
<organism evidence="6 7">
    <name type="scientific">Streblomastix strix</name>
    <dbReference type="NCBI Taxonomy" id="222440"/>
    <lineage>
        <taxon>Eukaryota</taxon>
        <taxon>Metamonada</taxon>
        <taxon>Preaxostyla</taxon>
        <taxon>Oxymonadida</taxon>
        <taxon>Streblomastigidae</taxon>
        <taxon>Streblomastix</taxon>
    </lineage>
</organism>
<keyword evidence="1" id="KW-0547">Nucleotide-binding</keyword>
<protein>
    <submittedName>
        <fullName evidence="6">Putative katanin 60-PA</fullName>
    </submittedName>
</protein>
<reference evidence="6 7" key="1">
    <citation type="submission" date="2019-03" db="EMBL/GenBank/DDBJ databases">
        <title>Single cell metagenomics reveals metabolic interactions within the superorganism composed of flagellate Streblomastix strix and complex community of Bacteroidetes bacteria on its surface.</title>
        <authorList>
            <person name="Treitli S.C."/>
            <person name="Kolisko M."/>
            <person name="Husnik F."/>
            <person name="Keeling P."/>
            <person name="Hampl V."/>
        </authorList>
    </citation>
    <scope>NUCLEOTIDE SEQUENCE [LARGE SCALE GENOMIC DNA]</scope>
    <source>
        <strain evidence="6">ST1C</strain>
    </source>
</reference>
<evidence type="ECO:0000256" key="2">
    <source>
        <dbReference type="ARBA" id="ARBA00022840"/>
    </source>
</evidence>